<keyword evidence="11" id="KW-1185">Reference proteome</keyword>
<feature type="transmembrane region" description="Helical" evidence="9">
    <location>
        <begin position="328"/>
        <end position="350"/>
    </location>
</feature>
<evidence type="ECO:0000256" key="3">
    <source>
        <dbReference type="ARBA" id="ARBA00022692"/>
    </source>
</evidence>
<evidence type="ECO:0000256" key="1">
    <source>
        <dbReference type="ARBA" id="ARBA00004141"/>
    </source>
</evidence>
<organism evidence="10 11">
    <name type="scientific">Gordonia hirsuta DSM 44140 = NBRC 16056</name>
    <dbReference type="NCBI Taxonomy" id="1121927"/>
    <lineage>
        <taxon>Bacteria</taxon>
        <taxon>Bacillati</taxon>
        <taxon>Actinomycetota</taxon>
        <taxon>Actinomycetes</taxon>
        <taxon>Mycobacteriales</taxon>
        <taxon>Gordoniaceae</taxon>
        <taxon>Gordonia</taxon>
    </lineage>
</organism>
<feature type="transmembrane region" description="Helical" evidence="9">
    <location>
        <begin position="288"/>
        <end position="308"/>
    </location>
</feature>
<dbReference type="PANTHER" id="PTHR45711">
    <property type="entry name" value="CHLORIDE CHANNEL PROTEIN"/>
    <property type="match status" value="1"/>
</dbReference>
<reference evidence="10 11" key="1">
    <citation type="submission" date="2012-12" db="EMBL/GenBank/DDBJ databases">
        <title>Whole genome shotgun sequence of Gordonia hirsuta NBRC 16056.</title>
        <authorList>
            <person name="Isaki-Nakamura S."/>
            <person name="Hosoyama A."/>
            <person name="Tsuchikane K."/>
            <person name="Katsumata H."/>
            <person name="Baba S."/>
            <person name="Yamazaki S."/>
            <person name="Fujita N."/>
        </authorList>
    </citation>
    <scope>NUCLEOTIDE SEQUENCE [LARGE SCALE GENOMIC DNA]</scope>
    <source>
        <strain evidence="10 11">NBRC 16056</strain>
    </source>
</reference>
<accession>L7L569</accession>
<feature type="region of interest" description="Disordered" evidence="8">
    <location>
        <begin position="1"/>
        <end position="29"/>
    </location>
</feature>
<keyword evidence="4 9" id="KW-1133">Transmembrane helix</keyword>
<dbReference type="InterPro" id="IPR014743">
    <property type="entry name" value="Cl-channel_core"/>
</dbReference>
<feature type="transmembrane region" description="Helical" evidence="9">
    <location>
        <begin position="39"/>
        <end position="62"/>
    </location>
</feature>
<evidence type="ECO:0000313" key="11">
    <source>
        <dbReference type="Proteomes" id="UP000053405"/>
    </source>
</evidence>
<evidence type="ECO:0000256" key="8">
    <source>
        <dbReference type="SAM" id="MobiDB-lite"/>
    </source>
</evidence>
<dbReference type="PANTHER" id="PTHR45711:SF6">
    <property type="entry name" value="CHLORIDE CHANNEL PROTEIN"/>
    <property type="match status" value="1"/>
</dbReference>
<dbReference type="Proteomes" id="UP000053405">
    <property type="component" value="Unassembled WGS sequence"/>
</dbReference>
<name>L7L569_9ACTN</name>
<keyword evidence="7" id="KW-0868">Chloride</keyword>
<dbReference type="GO" id="GO:0005247">
    <property type="term" value="F:voltage-gated chloride channel activity"/>
    <property type="evidence" value="ECO:0007669"/>
    <property type="project" value="TreeGrafter"/>
</dbReference>
<comment type="caution">
    <text evidence="10">The sequence shown here is derived from an EMBL/GenBank/DDBJ whole genome shotgun (WGS) entry which is preliminary data.</text>
</comment>
<evidence type="ECO:0000256" key="2">
    <source>
        <dbReference type="ARBA" id="ARBA00022448"/>
    </source>
</evidence>
<dbReference type="STRING" id="1121927.GOHSU_02_02220"/>
<dbReference type="PRINTS" id="PR00762">
    <property type="entry name" value="CLCHANNEL"/>
</dbReference>
<evidence type="ECO:0000256" key="9">
    <source>
        <dbReference type="SAM" id="Phobius"/>
    </source>
</evidence>
<dbReference type="RefSeq" id="WP_005935523.1">
    <property type="nucleotide sequence ID" value="NZ_ATVK01000040.1"/>
</dbReference>
<keyword evidence="2" id="KW-0813">Transport</keyword>
<keyword evidence="5" id="KW-0406">Ion transport</keyword>
<evidence type="ECO:0000256" key="4">
    <source>
        <dbReference type="ARBA" id="ARBA00022989"/>
    </source>
</evidence>
<sequence>MRQQPEDGDCAAPDPVPSDDPGPEPALADSDFPGSRTMFYLTLLALIAGIAAGFTGGAFRWVLLKADAWRESFAAWATQHGWWGPLVMIMVAAGAAALGAWIGTRWPMSAGSGIQQVEAVERGEDDAARPSTIPARFIGGALSIGVGGMVLGREGPTVHMGATFGALAGRIGRAARDEIRVLQTCLSGAGLAVAFNAPIGGAVFVFEEVAHKIRVRYLVWTMVAVAAAISCSRIVLGNHPDFTVALVPDPGTEYLPLFAAFGVFTGLLGTAYNLVVTRLHAAIGDLRLPAVVKGAAIGVLIGVALVYLPEIVGGGDDVAQSLLDGRNLAFWTLTLYLVLRFFSGPVSYAAGTPGGLFAPMLAHWAPLAVCSSPASPTSSGFPSTTTFGWS</sequence>
<dbReference type="SUPFAM" id="SSF81340">
    <property type="entry name" value="Clc chloride channel"/>
    <property type="match status" value="1"/>
</dbReference>
<dbReference type="InterPro" id="IPR001807">
    <property type="entry name" value="ClC"/>
</dbReference>
<evidence type="ECO:0000313" key="10">
    <source>
        <dbReference type="EMBL" id="GAC56074.1"/>
    </source>
</evidence>
<dbReference type="eggNOG" id="COG0038">
    <property type="taxonomic scope" value="Bacteria"/>
</dbReference>
<feature type="transmembrane region" description="Helical" evidence="9">
    <location>
        <begin position="82"/>
        <end position="102"/>
    </location>
</feature>
<proteinExistence type="predicted"/>
<evidence type="ECO:0000256" key="6">
    <source>
        <dbReference type="ARBA" id="ARBA00023136"/>
    </source>
</evidence>
<evidence type="ECO:0000256" key="7">
    <source>
        <dbReference type="ARBA" id="ARBA00023214"/>
    </source>
</evidence>
<dbReference type="AlphaFoldDB" id="L7L569"/>
<feature type="transmembrane region" description="Helical" evidence="9">
    <location>
        <begin position="217"/>
        <end position="236"/>
    </location>
</feature>
<feature type="compositionally biased region" description="Pro residues" evidence="8">
    <location>
        <begin position="14"/>
        <end position="24"/>
    </location>
</feature>
<protein>
    <submittedName>
        <fullName evidence="10">Putative ClC chloride channel</fullName>
    </submittedName>
</protein>
<dbReference type="GO" id="GO:0005886">
    <property type="term" value="C:plasma membrane"/>
    <property type="evidence" value="ECO:0007669"/>
    <property type="project" value="TreeGrafter"/>
</dbReference>
<keyword evidence="3 9" id="KW-0812">Transmembrane</keyword>
<dbReference type="EMBL" id="BANT01000002">
    <property type="protein sequence ID" value="GAC56074.1"/>
    <property type="molecule type" value="Genomic_DNA"/>
</dbReference>
<keyword evidence="6 9" id="KW-0472">Membrane</keyword>
<comment type="subcellular location">
    <subcellularLocation>
        <location evidence="1">Membrane</location>
        <topology evidence="1">Multi-pass membrane protein</topology>
    </subcellularLocation>
</comment>
<dbReference type="Pfam" id="PF00654">
    <property type="entry name" value="Voltage_CLC"/>
    <property type="match status" value="1"/>
</dbReference>
<dbReference type="Gene3D" id="1.10.3080.10">
    <property type="entry name" value="Clc chloride channel"/>
    <property type="match status" value="1"/>
</dbReference>
<gene>
    <name evidence="10" type="ORF">GOHSU_02_02220</name>
</gene>
<evidence type="ECO:0000256" key="5">
    <source>
        <dbReference type="ARBA" id="ARBA00023065"/>
    </source>
</evidence>
<feature type="transmembrane region" description="Helical" evidence="9">
    <location>
        <begin position="256"/>
        <end position="276"/>
    </location>
</feature>